<dbReference type="PROSITE" id="PS50943">
    <property type="entry name" value="HTH_CROC1"/>
    <property type="match status" value="1"/>
</dbReference>
<accession>A0AB37IC80</accession>
<dbReference type="GO" id="GO:0003677">
    <property type="term" value="F:DNA binding"/>
    <property type="evidence" value="ECO:0007669"/>
    <property type="project" value="InterPro"/>
</dbReference>
<proteinExistence type="predicted"/>
<comment type="caution">
    <text evidence="2">The sequence shown here is derived from an EMBL/GenBank/DDBJ whole genome shotgun (WGS) entry which is preliminary data.</text>
</comment>
<organism evidence="2 3">
    <name type="scientific">Enterococcus hirae</name>
    <dbReference type="NCBI Taxonomy" id="1354"/>
    <lineage>
        <taxon>Bacteria</taxon>
        <taxon>Bacillati</taxon>
        <taxon>Bacillota</taxon>
        <taxon>Bacilli</taxon>
        <taxon>Lactobacillales</taxon>
        <taxon>Enterococcaceae</taxon>
        <taxon>Enterococcus</taxon>
    </lineage>
</organism>
<feature type="domain" description="HTH cro/C1-type" evidence="1">
    <location>
        <begin position="1"/>
        <end position="35"/>
    </location>
</feature>
<gene>
    <name evidence="2" type="ORF">EB03_01099</name>
</gene>
<dbReference type="InterPro" id="IPR010982">
    <property type="entry name" value="Lambda_DNA-bd_dom_sf"/>
</dbReference>
<dbReference type="InterPro" id="IPR001387">
    <property type="entry name" value="Cro/C1-type_HTH"/>
</dbReference>
<evidence type="ECO:0000313" key="2">
    <source>
        <dbReference type="EMBL" id="RBT69429.1"/>
    </source>
</evidence>
<evidence type="ECO:0000259" key="1">
    <source>
        <dbReference type="PROSITE" id="PS50943"/>
    </source>
</evidence>
<sequence>MSKSALSRYFNKIREFPLSRVEDFARALGVSSEYILGFEEDILIEKTVTTMKKIDDEKKQKVYDFAQKQLEIQTNERITSISKTDDEEIYTLAAHSPDPNREYSEEDIEHIQSVLAKYRKKYEDKNKK</sequence>
<dbReference type="EMBL" id="LESJ01000004">
    <property type="protein sequence ID" value="RBT69429.1"/>
    <property type="molecule type" value="Genomic_DNA"/>
</dbReference>
<dbReference type="Gene3D" id="1.10.260.40">
    <property type="entry name" value="lambda repressor-like DNA-binding domains"/>
    <property type="match status" value="1"/>
</dbReference>
<dbReference type="AlphaFoldDB" id="A0AB37IC80"/>
<reference evidence="2 3" key="1">
    <citation type="submission" date="2015-06" db="EMBL/GenBank/DDBJ databases">
        <title>The Genome Sequence of Enterococcus hirae 88EA1.</title>
        <authorList>
            <consortium name="The Broad Institute Genomics Platform"/>
            <consortium name="The Broad Institute Genome Sequencing Center for Infectious Disease"/>
            <person name="Earl A.M."/>
            <person name="Van Tyne D."/>
            <person name="Lebreton F."/>
            <person name="Saavedra J.T."/>
            <person name="Gilmore M.S."/>
            <person name="Manson McGuire A."/>
            <person name="Clock S."/>
            <person name="Crupain M."/>
            <person name="Rangan U."/>
            <person name="Young S."/>
            <person name="Abouelleil A."/>
            <person name="Cao P."/>
            <person name="Chapman S.B."/>
            <person name="Griggs A."/>
            <person name="Priest M."/>
            <person name="Shea T."/>
            <person name="Wortman J."/>
            <person name="Nusbaum C."/>
            <person name="Birren B."/>
        </authorList>
    </citation>
    <scope>NUCLEOTIDE SEQUENCE [LARGE SCALE GENOMIC DNA]</scope>
    <source>
        <strain evidence="2 3">88EA1</strain>
    </source>
</reference>
<protein>
    <recommendedName>
        <fullName evidence="1">HTH cro/C1-type domain-containing protein</fullName>
    </recommendedName>
</protein>
<dbReference type="Proteomes" id="UP000253498">
    <property type="component" value="Unassembled WGS sequence"/>
</dbReference>
<name>A0AB37IC80_ENTHR</name>
<dbReference type="CDD" id="cd00093">
    <property type="entry name" value="HTH_XRE"/>
    <property type="match status" value="1"/>
</dbReference>
<evidence type="ECO:0000313" key="3">
    <source>
        <dbReference type="Proteomes" id="UP000253498"/>
    </source>
</evidence>